<dbReference type="OrthoDB" id="9794935at2"/>
<dbReference type="eggNOG" id="COG3467">
    <property type="taxonomic scope" value="Bacteria"/>
</dbReference>
<comment type="caution">
    <text evidence="1">The sequence shown here is derived from an EMBL/GenBank/DDBJ whole genome shotgun (WGS) entry which is preliminary data.</text>
</comment>
<dbReference type="EMBL" id="ACXX02000017">
    <property type="protein sequence ID" value="EGD46084.1"/>
    <property type="molecule type" value="Genomic_DNA"/>
</dbReference>
<dbReference type="InterPro" id="IPR012349">
    <property type="entry name" value="Split_barrel_FMN-bd"/>
</dbReference>
<dbReference type="RefSeq" id="WP_004622101.1">
    <property type="nucleotide sequence ID" value="NZ_ACXX02000017.1"/>
</dbReference>
<dbReference type="STRING" id="588581.Cpap_0691"/>
<accession>F1THV2</accession>
<dbReference type="AlphaFoldDB" id="F1THV2"/>
<reference evidence="1" key="2">
    <citation type="submission" date="2011-01" db="EMBL/GenBank/DDBJ databases">
        <title>The Non-contiguous Finished genome of Clostridium papyrosolvens.</title>
        <authorList>
            <person name="Lucas S."/>
            <person name="Copeland A."/>
            <person name="Lapidus A."/>
            <person name="Cheng J.-F."/>
            <person name="Goodwin L."/>
            <person name="Pitluck S."/>
            <person name="Misra M."/>
            <person name="Chertkov O."/>
            <person name="Detter J.C."/>
            <person name="Han C."/>
            <person name="Tapia R."/>
            <person name="Land M."/>
            <person name="Hauser L."/>
            <person name="Kyrpides N."/>
            <person name="Ivanova N."/>
            <person name="Pagani I."/>
            <person name="Mouttaki H."/>
            <person name="He Z."/>
            <person name="Zhou J."/>
            <person name="Hemme C.L."/>
            <person name="Woyke T."/>
        </authorList>
    </citation>
    <scope>NUCLEOTIDE SEQUENCE [LARGE SCALE GENOMIC DNA]</scope>
    <source>
        <strain evidence="1">DSM 2782</strain>
    </source>
</reference>
<dbReference type="Gene3D" id="2.30.110.10">
    <property type="entry name" value="Electron Transport, Fmn-binding Protein, Chain A"/>
    <property type="match status" value="1"/>
</dbReference>
<name>F1THV2_9FIRM</name>
<dbReference type="SUPFAM" id="SSF50475">
    <property type="entry name" value="FMN-binding split barrel"/>
    <property type="match status" value="1"/>
</dbReference>
<keyword evidence="2" id="KW-1185">Reference proteome</keyword>
<organism evidence="1 2">
    <name type="scientific">Ruminiclostridium papyrosolvens DSM 2782</name>
    <dbReference type="NCBI Taxonomy" id="588581"/>
    <lineage>
        <taxon>Bacteria</taxon>
        <taxon>Bacillati</taxon>
        <taxon>Bacillota</taxon>
        <taxon>Clostridia</taxon>
        <taxon>Eubacteriales</taxon>
        <taxon>Oscillospiraceae</taxon>
        <taxon>Ruminiclostridium</taxon>
    </lineage>
</organism>
<evidence type="ECO:0000313" key="1">
    <source>
        <dbReference type="EMBL" id="EGD46084.1"/>
    </source>
</evidence>
<sequence>MRRKDRQVTDLDEIVEIIERCDVCRIALSDDNMPYIIPMNFGYEVVDSNIIIYLHCANAGRKLDILKNNNRVCFEMDCKHKLVTGTKACDCSMEFESVIGDAVAHVLINNEDKIHGLNLIMKKYTQRNDYTYEDNHLKGVTVLKLVSTGFTAKRKQR</sequence>
<dbReference type="PANTHER" id="PTHR34071:SF2">
    <property type="entry name" value="FLAVIN-NUCLEOTIDE-BINDING PROTEIN"/>
    <property type="match status" value="1"/>
</dbReference>
<gene>
    <name evidence="1" type="ORF">Cpap_0691</name>
</gene>
<proteinExistence type="predicted"/>
<protein>
    <submittedName>
        <fullName evidence="1">Pyridoxamine 5'-phosphate oxidase-related FMN-binding protein</fullName>
    </submittedName>
</protein>
<dbReference type="Pfam" id="PF12900">
    <property type="entry name" value="Pyridox_ox_2"/>
    <property type="match status" value="1"/>
</dbReference>
<dbReference type="InterPro" id="IPR024747">
    <property type="entry name" value="Pyridox_Oxase-rel"/>
</dbReference>
<reference evidence="1" key="1">
    <citation type="submission" date="2009-07" db="EMBL/GenBank/DDBJ databases">
        <authorList>
            <consortium name="US DOE Joint Genome Institute (JGI-PGF)"/>
            <person name="Lucas S."/>
            <person name="Copeland A."/>
            <person name="Lapidus A."/>
            <person name="Glavina del Rio T."/>
            <person name="Tice H."/>
            <person name="Bruce D."/>
            <person name="Goodwin L."/>
            <person name="Pitluck S."/>
            <person name="Larimer F."/>
            <person name="Land M.L."/>
            <person name="Mouttaki H."/>
            <person name="He Z."/>
            <person name="Zhou J."/>
            <person name="Hemme C.L."/>
        </authorList>
    </citation>
    <scope>NUCLEOTIDE SEQUENCE</scope>
    <source>
        <strain evidence="1">DSM 2782</strain>
    </source>
</reference>
<dbReference type="Proteomes" id="UP000003860">
    <property type="component" value="Unassembled WGS sequence"/>
</dbReference>
<evidence type="ECO:0000313" key="2">
    <source>
        <dbReference type="Proteomes" id="UP000003860"/>
    </source>
</evidence>
<dbReference type="PANTHER" id="PTHR34071">
    <property type="entry name" value="5-NITROIMIDAZOLE ANTIBIOTICS RESISTANCE PROTEIN, NIMA-FAMILY-RELATED PROTEIN-RELATED"/>
    <property type="match status" value="1"/>
</dbReference>